<dbReference type="EMBL" id="CM003604">
    <property type="protein sequence ID" value="KYP72579.1"/>
    <property type="molecule type" value="Genomic_DNA"/>
</dbReference>
<sequence length="91" mass="10303">MILEGPHTCVSPLISQDHNKLGSRMISQTICEIIEVDPSIPISTIIAHIKSAMGYTISYRKGWLWKQHAIENIFGNWEESYNKLSGMLQAM</sequence>
<dbReference type="OMA" id="CQFILSM"/>
<proteinExistence type="predicted"/>
<accession>A0A151TZT1</accession>
<gene>
    <name evidence="1" type="ORF">KK1_005175</name>
</gene>
<name>A0A151TZT1_CAJCA</name>
<organism evidence="1 2">
    <name type="scientific">Cajanus cajan</name>
    <name type="common">Pigeon pea</name>
    <name type="synonym">Cajanus indicus</name>
    <dbReference type="NCBI Taxonomy" id="3821"/>
    <lineage>
        <taxon>Eukaryota</taxon>
        <taxon>Viridiplantae</taxon>
        <taxon>Streptophyta</taxon>
        <taxon>Embryophyta</taxon>
        <taxon>Tracheophyta</taxon>
        <taxon>Spermatophyta</taxon>
        <taxon>Magnoliopsida</taxon>
        <taxon>eudicotyledons</taxon>
        <taxon>Gunneridae</taxon>
        <taxon>Pentapetalae</taxon>
        <taxon>rosids</taxon>
        <taxon>fabids</taxon>
        <taxon>Fabales</taxon>
        <taxon>Fabaceae</taxon>
        <taxon>Papilionoideae</taxon>
        <taxon>50 kb inversion clade</taxon>
        <taxon>NPAAA clade</taxon>
        <taxon>indigoferoid/millettioid clade</taxon>
        <taxon>Phaseoleae</taxon>
        <taxon>Cajanus</taxon>
    </lineage>
</organism>
<dbReference type="Gramene" id="C.cajan_05048.t">
    <property type="protein sequence ID" value="C.cajan_05048.t.cds1"/>
    <property type="gene ID" value="C.cajan_05048"/>
</dbReference>
<evidence type="ECO:0000313" key="2">
    <source>
        <dbReference type="Proteomes" id="UP000075243"/>
    </source>
</evidence>
<keyword evidence="2" id="KW-1185">Reference proteome</keyword>
<reference evidence="1 2" key="1">
    <citation type="journal article" date="2012" name="Nat. Biotechnol.">
        <title>Draft genome sequence of pigeonpea (Cajanus cajan), an orphan legume crop of resource-poor farmers.</title>
        <authorList>
            <person name="Varshney R.K."/>
            <person name="Chen W."/>
            <person name="Li Y."/>
            <person name="Bharti A.K."/>
            <person name="Saxena R.K."/>
            <person name="Schlueter J.A."/>
            <person name="Donoghue M.T."/>
            <person name="Azam S."/>
            <person name="Fan G."/>
            <person name="Whaley A.M."/>
            <person name="Farmer A.D."/>
            <person name="Sheridan J."/>
            <person name="Iwata A."/>
            <person name="Tuteja R."/>
            <person name="Penmetsa R.V."/>
            <person name="Wu W."/>
            <person name="Upadhyaya H.D."/>
            <person name="Yang S.P."/>
            <person name="Shah T."/>
            <person name="Saxena K.B."/>
            <person name="Michael T."/>
            <person name="McCombie W.R."/>
            <person name="Yang B."/>
            <person name="Zhang G."/>
            <person name="Yang H."/>
            <person name="Wang J."/>
            <person name="Spillane C."/>
            <person name="Cook D.R."/>
            <person name="May G.D."/>
            <person name="Xu X."/>
            <person name="Jackson S.A."/>
        </authorList>
    </citation>
    <scope>NUCLEOTIDE SEQUENCE [LARGE SCALE GENOMIC DNA]</scope>
    <source>
        <strain evidence="2">cv. Asha</strain>
    </source>
</reference>
<protein>
    <submittedName>
        <fullName evidence="1">Uncharacterized protein</fullName>
    </submittedName>
</protein>
<dbReference type="Proteomes" id="UP000075243">
    <property type="component" value="Chromosome 2"/>
</dbReference>
<evidence type="ECO:0000313" key="1">
    <source>
        <dbReference type="EMBL" id="KYP72579.1"/>
    </source>
</evidence>
<dbReference type="AlphaFoldDB" id="A0A151TZT1"/>